<comment type="caution">
    <text evidence="3">The sequence shown here is derived from an EMBL/GenBank/DDBJ whole genome shotgun (WGS) entry which is preliminary data.</text>
</comment>
<name>I7L7R7_9CORY</name>
<dbReference type="AlphaFoldDB" id="I7L7R7"/>
<dbReference type="EMBL" id="AHAE01000030">
    <property type="protein sequence ID" value="EJZ82553.1"/>
    <property type="molecule type" value="Genomic_DNA"/>
</dbReference>
<dbReference type="RefSeq" id="WP_004600431.1">
    <property type="nucleotide sequence ID" value="NZ_HF541865.1"/>
</dbReference>
<evidence type="ECO:0000313" key="3">
    <source>
        <dbReference type="EMBL" id="CCI82797.1"/>
    </source>
</evidence>
<feature type="domain" description="Luciferase-like" evidence="2">
    <location>
        <begin position="14"/>
        <end position="310"/>
    </location>
</feature>
<dbReference type="Pfam" id="PF00296">
    <property type="entry name" value="Bac_luciferase"/>
    <property type="match status" value="1"/>
</dbReference>
<proteinExistence type="predicted"/>
<dbReference type="GO" id="GO:0016705">
    <property type="term" value="F:oxidoreductase activity, acting on paired donors, with incorporation or reduction of molecular oxygen"/>
    <property type="evidence" value="ECO:0007669"/>
    <property type="project" value="InterPro"/>
</dbReference>
<dbReference type="HOGENOM" id="CLU_027853_9_1_11"/>
<dbReference type="PANTHER" id="PTHR30137">
    <property type="entry name" value="LUCIFERASE-LIKE MONOOXYGENASE"/>
    <property type="match status" value="1"/>
</dbReference>
<dbReference type="GO" id="GO:0005829">
    <property type="term" value="C:cytosol"/>
    <property type="evidence" value="ECO:0007669"/>
    <property type="project" value="TreeGrafter"/>
</dbReference>
<sequence length="337" mass="36138">MLRLSILDRAVRREDESDADVFARVIERARRAERLGYTRFHLAEHHAVPGISGSVPALLAAAVAGRTSTIRVGTSGIMLPAHRPIVAAEYVATLAALYPGRVDAGIGSSLGFTAAVRDALGQERSDAQAYPERLEEFVSFLAGTSSVTLRPKDPAALDGGEPTPVYLLSAWRSMQLAARLGLGVIAGGPQLLPDGRRAEHEQLAAYRRDFRPGPLGDRPRSLIALPVAVADTEEAARDLLLPEAWSQVAARSIGSFEPTQPPGKLKEGDLARATGQQRDRLDRQLGMAVVGTPDQVRDRLEEIARYCGVDEIMVASGSADVAAQERSDELLAEALLD</sequence>
<dbReference type="PATRIC" id="fig|883169.3.peg.511"/>
<accession>I7L7R7</accession>
<comment type="similarity">
    <text evidence="1">To bacterial alkanal monooxygenase alpha and beta chains.</text>
</comment>
<dbReference type="eggNOG" id="COG2141">
    <property type="taxonomic scope" value="Bacteria"/>
</dbReference>
<dbReference type="STRING" id="29321.AAV33_03015"/>
<keyword evidence="5" id="KW-1185">Reference proteome</keyword>
<reference evidence="4 5" key="2">
    <citation type="submission" date="2012-08" db="EMBL/GenBank/DDBJ databases">
        <title>The Genome Sequence of Turicella otitidis ATCC 51513.</title>
        <authorList>
            <consortium name="The Broad Institute Genome Sequencing Platform"/>
            <person name="Earl A."/>
            <person name="Ward D."/>
            <person name="Feldgarden M."/>
            <person name="Gevers D."/>
            <person name="Huys G."/>
            <person name="Walker B."/>
            <person name="Young S.K."/>
            <person name="Zeng Q."/>
            <person name="Gargeya S."/>
            <person name="Fitzgerald M."/>
            <person name="Haas B."/>
            <person name="Abouelleil A."/>
            <person name="Alvarado L."/>
            <person name="Arachchi H.M."/>
            <person name="Berlin A.M."/>
            <person name="Chapman S.B."/>
            <person name="Goldberg J."/>
            <person name="Griggs A."/>
            <person name="Gujja S."/>
            <person name="Hansen M."/>
            <person name="Howarth C."/>
            <person name="Imamovic A."/>
            <person name="Larimer J."/>
            <person name="McCowen C."/>
            <person name="Montmayeur A."/>
            <person name="Murphy C."/>
            <person name="Neiman D."/>
            <person name="Pearson M."/>
            <person name="Priest M."/>
            <person name="Roberts A."/>
            <person name="Saif S."/>
            <person name="Shea T."/>
            <person name="Sisk P."/>
            <person name="Sykes S."/>
            <person name="Wortman J."/>
            <person name="Nusbaum C."/>
            <person name="Birren B."/>
        </authorList>
    </citation>
    <scope>NUCLEOTIDE SEQUENCE [LARGE SCALE GENOMIC DNA]</scope>
    <source>
        <strain evidence="4 5">ATCC 51513</strain>
    </source>
</reference>
<organism evidence="3 6">
    <name type="scientific">Corynebacterium otitidis ATCC 51513</name>
    <dbReference type="NCBI Taxonomy" id="883169"/>
    <lineage>
        <taxon>Bacteria</taxon>
        <taxon>Bacillati</taxon>
        <taxon>Actinomycetota</taxon>
        <taxon>Actinomycetes</taxon>
        <taxon>Mycobacteriales</taxon>
        <taxon>Corynebacteriaceae</taxon>
        <taxon>Corynebacterium</taxon>
    </lineage>
</organism>
<dbReference type="InterPro" id="IPR050766">
    <property type="entry name" value="Bact_Lucif_Oxidored"/>
</dbReference>
<dbReference type="EMBL" id="CAJZ01000002">
    <property type="protein sequence ID" value="CCI82797.1"/>
    <property type="molecule type" value="Genomic_DNA"/>
</dbReference>
<dbReference type="Gene3D" id="3.20.20.30">
    <property type="entry name" value="Luciferase-like domain"/>
    <property type="match status" value="1"/>
</dbReference>
<dbReference type="OrthoDB" id="9780518at2"/>
<dbReference type="SUPFAM" id="SSF51679">
    <property type="entry name" value="Bacterial luciferase-like"/>
    <property type="match status" value="1"/>
</dbReference>
<dbReference type="InterPro" id="IPR019949">
    <property type="entry name" value="CmoO-like"/>
</dbReference>
<reference evidence="3 6" key="1">
    <citation type="journal article" date="2012" name="J. Bacteriol.">
        <title>Draft Genome Sequence of Turicella otitidis ATCC 51513, Isolated from Middle Ear Fluid from a Child with Otitis Media.</title>
        <authorList>
            <person name="Brinkrolf K."/>
            <person name="Schneider J."/>
            <person name="Knecht M."/>
            <person name="Ruckert C."/>
            <person name="Tauch A."/>
        </authorList>
    </citation>
    <scope>NUCLEOTIDE SEQUENCE [LARGE SCALE GENOMIC DNA]</scope>
    <source>
        <strain evidence="3 6">ATCC 51513</strain>
    </source>
</reference>
<dbReference type="InterPro" id="IPR011251">
    <property type="entry name" value="Luciferase-like_dom"/>
</dbReference>
<evidence type="ECO:0000313" key="4">
    <source>
        <dbReference type="EMBL" id="EJZ82553.1"/>
    </source>
</evidence>
<protein>
    <submittedName>
        <fullName evidence="4">Luciferase family oxidoreductase, group 1</fullName>
    </submittedName>
</protein>
<gene>
    <name evidence="3" type="ORF">BN46_0040</name>
    <name evidence="4" type="ORF">HMPREF9719_00541</name>
</gene>
<evidence type="ECO:0000256" key="1">
    <source>
        <dbReference type="ARBA" id="ARBA00007789"/>
    </source>
</evidence>
<dbReference type="Proteomes" id="UP000011016">
    <property type="component" value="Unassembled WGS sequence"/>
</dbReference>
<dbReference type="PANTHER" id="PTHR30137:SF6">
    <property type="entry name" value="LUCIFERASE-LIKE MONOOXYGENASE"/>
    <property type="match status" value="1"/>
</dbReference>
<evidence type="ECO:0000313" key="5">
    <source>
        <dbReference type="Proteomes" id="UP000006078"/>
    </source>
</evidence>
<evidence type="ECO:0000313" key="6">
    <source>
        <dbReference type="Proteomes" id="UP000011016"/>
    </source>
</evidence>
<dbReference type="NCBIfam" id="TIGR03558">
    <property type="entry name" value="oxido_grp_1"/>
    <property type="match status" value="1"/>
</dbReference>
<dbReference type="Proteomes" id="UP000006078">
    <property type="component" value="Unassembled WGS sequence"/>
</dbReference>
<dbReference type="InterPro" id="IPR036661">
    <property type="entry name" value="Luciferase-like_sf"/>
</dbReference>
<evidence type="ECO:0000259" key="2">
    <source>
        <dbReference type="Pfam" id="PF00296"/>
    </source>
</evidence>